<proteinExistence type="predicted"/>
<organism evidence="1 2">
    <name type="scientific">Melipona quadrifasciata</name>
    <dbReference type="NCBI Taxonomy" id="166423"/>
    <lineage>
        <taxon>Eukaryota</taxon>
        <taxon>Metazoa</taxon>
        <taxon>Ecdysozoa</taxon>
        <taxon>Arthropoda</taxon>
        <taxon>Hexapoda</taxon>
        <taxon>Insecta</taxon>
        <taxon>Pterygota</taxon>
        <taxon>Neoptera</taxon>
        <taxon>Endopterygota</taxon>
        <taxon>Hymenoptera</taxon>
        <taxon>Apocrita</taxon>
        <taxon>Aculeata</taxon>
        <taxon>Apoidea</taxon>
        <taxon>Anthophila</taxon>
        <taxon>Apidae</taxon>
        <taxon>Melipona</taxon>
    </lineage>
</organism>
<dbReference type="AlphaFoldDB" id="A0A0M9A5D5"/>
<dbReference type="EMBL" id="KQ435730">
    <property type="protein sequence ID" value="KOX77577.1"/>
    <property type="molecule type" value="Genomic_DNA"/>
</dbReference>
<keyword evidence="2" id="KW-1185">Reference proteome</keyword>
<name>A0A0M9A5D5_9HYME</name>
<gene>
    <name evidence="1" type="ORF">WN51_11003</name>
</gene>
<dbReference type="Proteomes" id="UP000053105">
    <property type="component" value="Unassembled WGS sequence"/>
</dbReference>
<evidence type="ECO:0000313" key="1">
    <source>
        <dbReference type="EMBL" id="KOX77577.1"/>
    </source>
</evidence>
<reference evidence="1 2" key="1">
    <citation type="submission" date="2015-07" db="EMBL/GenBank/DDBJ databases">
        <title>The genome of Melipona quadrifasciata.</title>
        <authorList>
            <person name="Pan H."/>
            <person name="Kapheim K."/>
        </authorList>
    </citation>
    <scope>NUCLEOTIDE SEQUENCE [LARGE SCALE GENOMIC DNA]</scope>
    <source>
        <strain evidence="1">0111107301</strain>
        <tissue evidence="1">Whole body</tissue>
    </source>
</reference>
<sequence>MNFCRLFSHLLRECIKLERRNDSTPQLHANLCQQFLVPSGSISRNIEANVAILKRNRKETQITKNKEQSLFVRHCTLSDSKTNNVELITNGIKNRKSKDVSWQTTGKLKYTKKEKQNRVRTYFDVLLNVCPREHLPSEQLLLSLSVRQIIVGYKSCLVALGSNPVARNLARNYTITLVCYPHYEINSPQLGQKKKE</sequence>
<evidence type="ECO:0000313" key="2">
    <source>
        <dbReference type="Proteomes" id="UP000053105"/>
    </source>
</evidence>
<accession>A0A0M9A5D5</accession>
<protein>
    <submittedName>
        <fullName evidence="1">Uncharacterized protein</fullName>
    </submittedName>
</protein>